<dbReference type="GO" id="GO:0005886">
    <property type="term" value="C:plasma membrane"/>
    <property type="evidence" value="ECO:0007669"/>
    <property type="project" value="UniProtKB-SubCell"/>
</dbReference>
<keyword evidence="5" id="KW-0813">Transport</keyword>
<dbReference type="CDD" id="cd06261">
    <property type="entry name" value="TM_PBP2"/>
    <property type="match status" value="1"/>
</dbReference>
<feature type="transmembrane region" description="Helical" evidence="5">
    <location>
        <begin position="63"/>
        <end position="88"/>
    </location>
</feature>
<dbReference type="PANTHER" id="PTHR43759">
    <property type="entry name" value="TREHALOSE TRANSPORT SYSTEM PERMEASE PROTEIN SUGA"/>
    <property type="match status" value="1"/>
</dbReference>
<feature type="transmembrane region" description="Helical" evidence="5">
    <location>
        <begin position="100"/>
        <end position="120"/>
    </location>
</feature>
<comment type="similarity">
    <text evidence="5">Belongs to the binding-protein-dependent transport system permease family.</text>
</comment>
<feature type="domain" description="ABC transmembrane type-1" evidence="6">
    <location>
        <begin position="63"/>
        <end position="274"/>
    </location>
</feature>
<feature type="transmembrane region" description="Helical" evidence="5">
    <location>
        <begin position="152"/>
        <end position="174"/>
    </location>
</feature>
<dbReference type="EMBL" id="JAAGPU010000026">
    <property type="protein sequence ID" value="NEU05823.1"/>
    <property type="molecule type" value="Genomic_DNA"/>
</dbReference>
<feature type="transmembrane region" description="Helical" evidence="5">
    <location>
        <begin position="254"/>
        <end position="274"/>
    </location>
</feature>
<dbReference type="Proteomes" id="UP000481872">
    <property type="component" value="Unassembled WGS sequence"/>
</dbReference>
<comment type="subcellular location">
    <subcellularLocation>
        <location evidence="5">Cell membrane</location>
        <topology evidence="5">Multi-pass membrane protein</topology>
    </subcellularLocation>
    <subcellularLocation>
        <location evidence="1">Membrane</location>
        <topology evidence="1">Multi-pass membrane protein</topology>
    </subcellularLocation>
</comment>
<dbReference type="SUPFAM" id="SSF161098">
    <property type="entry name" value="MetI-like"/>
    <property type="match status" value="1"/>
</dbReference>
<name>A0A6M0H746_9CLOT</name>
<evidence type="ECO:0000256" key="3">
    <source>
        <dbReference type="ARBA" id="ARBA00022989"/>
    </source>
</evidence>
<gene>
    <name evidence="7" type="ORF">G3M99_13385</name>
</gene>
<dbReference type="GO" id="GO:0055085">
    <property type="term" value="P:transmembrane transport"/>
    <property type="evidence" value="ECO:0007669"/>
    <property type="project" value="InterPro"/>
</dbReference>
<dbReference type="Gene3D" id="1.10.3720.10">
    <property type="entry name" value="MetI-like"/>
    <property type="match status" value="1"/>
</dbReference>
<keyword evidence="4 5" id="KW-0472">Membrane</keyword>
<dbReference type="PROSITE" id="PS50928">
    <property type="entry name" value="ABC_TM1"/>
    <property type="match status" value="1"/>
</dbReference>
<dbReference type="AlphaFoldDB" id="A0A6M0H746"/>
<evidence type="ECO:0000313" key="8">
    <source>
        <dbReference type="Proteomes" id="UP000481872"/>
    </source>
</evidence>
<feature type="transmembrane region" description="Helical" evidence="5">
    <location>
        <begin position="7"/>
        <end position="34"/>
    </location>
</feature>
<dbReference type="Pfam" id="PF00528">
    <property type="entry name" value="BPD_transp_1"/>
    <property type="match status" value="1"/>
</dbReference>
<proteinExistence type="inferred from homology"/>
<accession>A0A6M0H746</accession>
<dbReference type="RefSeq" id="WP_061996170.1">
    <property type="nucleotide sequence ID" value="NZ_JAAGPU010000026.1"/>
</dbReference>
<keyword evidence="3 5" id="KW-1133">Transmembrane helix</keyword>
<evidence type="ECO:0000259" key="6">
    <source>
        <dbReference type="PROSITE" id="PS50928"/>
    </source>
</evidence>
<dbReference type="InterPro" id="IPR000515">
    <property type="entry name" value="MetI-like"/>
</dbReference>
<dbReference type="InterPro" id="IPR052730">
    <property type="entry name" value="Sugar_ABC_transporter"/>
</dbReference>
<keyword evidence="8" id="KW-1185">Reference proteome</keyword>
<evidence type="ECO:0000256" key="2">
    <source>
        <dbReference type="ARBA" id="ARBA00022692"/>
    </source>
</evidence>
<organism evidence="7 8">
    <name type="scientific">Clostridium senegalense</name>
    <dbReference type="NCBI Taxonomy" id="1465809"/>
    <lineage>
        <taxon>Bacteria</taxon>
        <taxon>Bacillati</taxon>
        <taxon>Bacillota</taxon>
        <taxon>Clostridia</taxon>
        <taxon>Eubacteriales</taxon>
        <taxon>Clostridiaceae</taxon>
        <taxon>Clostridium</taxon>
    </lineage>
</organism>
<comment type="caution">
    <text evidence="7">The sequence shown here is derived from an EMBL/GenBank/DDBJ whole genome shotgun (WGS) entry which is preliminary data.</text>
</comment>
<reference evidence="7 8" key="1">
    <citation type="submission" date="2020-02" db="EMBL/GenBank/DDBJ databases">
        <title>Genome assembly of a novel Clostridium senegalense strain.</title>
        <authorList>
            <person name="Gupta T.B."/>
            <person name="Jauregui R."/>
            <person name="Maclean P."/>
            <person name="Nawarathana A."/>
            <person name="Brightwell G."/>
        </authorList>
    </citation>
    <scope>NUCLEOTIDE SEQUENCE [LARGE SCALE GENOMIC DNA]</scope>
    <source>
        <strain evidence="7 8">AGRFS4</strain>
    </source>
</reference>
<evidence type="ECO:0000256" key="4">
    <source>
        <dbReference type="ARBA" id="ARBA00023136"/>
    </source>
</evidence>
<protein>
    <submittedName>
        <fullName evidence="7">ABC transporter permease subunit</fullName>
    </submittedName>
</protein>
<dbReference type="InterPro" id="IPR035906">
    <property type="entry name" value="MetI-like_sf"/>
</dbReference>
<feature type="transmembrane region" description="Helical" evidence="5">
    <location>
        <begin position="195"/>
        <end position="218"/>
    </location>
</feature>
<evidence type="ECO:0000256" key="5">
    <source>
        <dbReference type="RuleBase" id="RU363032"/>
    </source>
</evidence>
<dbReference type="PANTHER" id="PTHR43759:SF1">
    <property type="entry name" value="GLUCOSE IMPORT SYSTEM PERMEASE PROTEIN GLCT"/>
    <property type="match status" value="1"/>
</dbReference>
<evidence type="ECO:0000256" key="1">
    <source>
        <dbReference type="ARBA" id="ARBA00004141"/>
    </source>
</evidence>
<keyword evidence="2 5" id="KW-0812">Transmembrane</keyword>
<sequence length="286" mass="32063">MKSRLKPYILLIPVSLILLGIMGVGIINCIFQSLGYFEGIGLYNISFAYYKEVLSNPKFISSFFFTLNIALISSMLATILGVIFAYFLSKDKFSTFRYGLVNLPIIIPHIIVVLLMIMLFSKTGFIARLLYNIGIINDPSQFFSLVSDKNGIGIILVYLWKGVPFTAVTTYNILKNTSDKLESVAMNLGANKLQSFIHVILPLSLPAILSSFILLFAFSFGAFEVPFLIGPSTPKTLAVEAYLNYISSDLTKRPIAMCINVILSLLSFLLLMIYNKIFKKIYNYKI</sequence>
<evidence type="ECO:0000313" key="7">
    <source>
        <dbReference type="EMBL" id="NEU05823.1"/>
    </source>
</evidence>